<evidence type="ECO:0000313" key="2">
    <source>
        <dbReference type="EMBL" id="QIB36117.1"/>
    </source>
</evidence>
<reference evidence="2 3" key="1">
    <citation type="submission" date="2020-02" db="EMBL/GenBank/DDBJ databases">
        <authorList>
            <person name="Li G."/>
        </authorList>
    </citation>
    <scope>NUCLEOTIDE SEQUENCE [LARGE SCALE GENOMIC DNA]</scope>
    <source>
        <strain evidence="2 3">DSM 102029</strain>
    </source>
</reference>
<sequence length="227" mass="23309">MAPLMSRSRPEPQRPAPRLYLLVPATGDAEEIARLTDAVGRAGGEVDIAAVLLRADPSPAADANGDVLSERLRPLVAACHAIDAACLIEGNTALAGALEADGAHLDGLAALRAALPVLRPHGIAGMGGIRSKHDAMSAGEAGADYVMFGEPDLSGRRPAFDTTLERTDWWAQLFEPPCVAYAGTLEEVSTLVAAGADFIAVDTLVLDDPVAGARAIAARLGGEMAAG</sequence>
<name>A0A6P1YRI6_9HYPH</name>
<dbReference type="InterPro" id="IPR036206">
    <property type="entry name" value="ThiamineP_synth_sf"/>
</dbReference>
<protein>
    <submittedName>
        <fullName evidence="2">Thiamine phosphate synthase</fullName>
    </submittedName>
</protein>
<keyword evidence="3" id="KW-1185">Reference proteome</keyword>
<feature type="domain" description="Thiamine phosphate synthase/TenI" evidence="1">
    <location>
        <begin position="22"/>
        <end position="201"/>
    </location>
</feature>
<organism evidence="2 3">
    <name type="scientific">Ancylobacter pratisalsi</name>
    <dbReference type="NCBI Taxonomy" id="1745854"/>
    <lineage>
        <taxon>Bacteria</taxon>
        <taxon>Pseudomonadati</taxon>
        <taxon>Pseudomonadota</taxon>
        <taxon>Alphaproteobacteria</taxon>
        <taxon>Hyphomicrobiales</taxon>
        <taxon>Xanthobacteraceae</taxon>
        <taxon>Ancylobacter</taxon>
    </lineage>
</organism>
<dbReference type="EMBL" id="CP048630">
    <property type="protein sequence ID" value="QIB36117.1"/>
    <property type="molecule type" value="Genomic_DNA"/>
</dbReference>
<gene>
    <name evidence="2" type="ORF">G3A50_06495</name>
</gene>
<dbReference type="CDD" id="cd00564">
    <property type="entry name" value="TMP_TenI"/>
    <property type="match status" value="1"/>
</dbReference>
<dbReference type="KEGG" id="apra:G3A50_06495"/>
<dbReference type="Gene3D" id="3.20.20.70">
    <property type="entry name" value="Aldolase class I"/>
    <property type="match status" value="1"/>
</dbReference>
<proteinExistence type="predicted"/>
<dbReference type="SUPFAM" id="SSF51391">
    <property type="entry name" value="Thiamin phosphate synthase"/>
    <property type="match status" value="1"/>
</dbReference>
<dbReference type="InterPro" id="IPR022998">
    <property type="entry name" value="ThiamineP_synth_TenI"/>
</dbReference>
<dbReference type="Pfam" id="PF02581">
    <property type="entry name" value="TMP-TENI"/>
    <property type="match status" value="1"/>
</dbReference>
<dbReference type="GO" id="GO:0009228">
    <property type="term" value="P:thiamine biosynthetic process"/>
    <property type="evidence" value="ECO:0007669"/>
    <property type="project" value="UniProtKB-KW"/>
</dbReference>
<accession>A0A6P1YRI6</accession>
<evidence type="ECO:0000259" key="1">
    <source>
        <dbReference type="Pfam" id="PF02581"/>
    </source>
</evidence>
<dbReference type="Proteomes" id="UP000464751">
    <property type="component" value="Chromosome"/>
</dbReference>
<dbReference type="InterPro" id="IPR013785">
    <property type="entry name" value="Aldolase_TIM"/>
</dbReference>
<evidence type="ECO:0000313" key="3">
    <source>
        <dbReference type="Proteomes" id="UP000464751"/>
    </source>
</evidence>
<dbReference type="AlphaFoldDB" id="A0A6P1YRI6"/>